<keyword evidence="2" id="KW-1185">Reference proteome</keyword>
<evidence type="ECO:0000313" key="2">
    <source>
        <dbReference type="Proteomes" id="UP000186922"/>
    </source>
</evidence>
<comment type="caution">
    <text evidence="1">The sequence shown here is derived from an EMBL/GenBank/DDBJ whole genome shotgun (WGS) entry which is preliminary data.</text>
</comment>
<evidence type="ECO:0000313" key="1">
    <source>
        <dbReference type="EMBL" id="GAV00856.1"/>
    </source>
</evidence>
<dbReference type="OrthoDB" id="10055027at2759"/>
<reference evidence="1 2" key="1">
    <citation type="journal article" date="2016" name="Nat. Commun.">
        <title>Extremotolerant tardigrade genome and improved radiotolerance of human cultured cells by tardigrade-unique protein.</title>
        <authorList>
            <person name="Hashimoto T."/>
            <person name="Horikawa D.D."/>
            <person name="Saito Y."/>
            <person name="Kuwahara H."/>
            <person name="Kozuka-Hata H."/>
            <person name="Shin-I T."/>
            <person name="Minakuchi Y."/>
            <person name="Ohishi K."/>
            <person name="Motoyama A."/>
            <person name="Aizu T."/>
            <person name="Enomoto A."/>
            <person name="Kondo K."/>
            <person name="Tanaka S."/>
            <person name="Hara Y."/>
            <person name="Koshikawa S."/>
            <person name="Sagara H."/>
            <person name="Miura T."/>
            <person name="Yokobori S."/>
            <person name="Miyagawa K."/>
            <person name="Suzuki Y."/>
            <person name="Kubo T."/>
            <person name="Oyama M."/>
            <person name="Kohara Y."/>
            <person name="Fujiyama A."/>
            <person name="Arakawa K."/>
            <person name="Katayama T."/>
            <person name="Toyoda A."/>
            <person name="Kunieda T."/>
        </authorList>
    </citation>
    <scope>NUCLEOTIDE SEQUENCE [LARGE SCALE GENOMIC DNA]</scope>
    <source>
        <strain evidence="1 2">YOKOZUNA-1</strain>
    </source>
</reference>
<sequence length="86" mass="9683">MLNSRLNWMTLVHLYRDIVIDHKTVVEWYKNGFPDETAQTPAASTGSNVYLNDLESCQCVMSTIEELEDDMNSFDVADIGAVLPEA</sequence>
<name>A0A1D1VJ80_RAMVA</name>
<dbReference type="EMBL" id="BDGG01000006">
    <property type="protein sequence ID" value="GAV00856.1"/>
    <property type="molecule type" value="Genomic_DNA"/>
</dbReference>
<dbReference type="Proteomes" id="UP000186922">
    <property type="component" value="Unassembled WGS sequence"/>
</dbReference>
<dbReference type="AlphaFoldDB" id="A0A1D1VJ80"/>
<accession>A0A1D1VJ80</accession>
<organism evidence="1 2">
    <name type="scientific">Ramazzottius varieornatus</name>
    <name type="common">Water bear</name>
    <name type="synonym">Tardigrade</name>
    <dbReference type="NCBI Taxonomy" id="947166"/>
    <lineage>
        <taxon>Eukaryota</taxon>
        <taxon>Metazoa</taxon>
        <taxon>Ecdysozoa</taxon>
        <taxon>Tardigrada</taxon>
        <taxon>Eutardigrada</taxon>
        <taxon>Parachela</taxon>
        <taxon>Hypsibioidea</taxon>
        <taxon>Ramazzottiidae</taxon>
        <taxon>Ramazzottius</taxon>
    </lineage>
</organism>
<proteinExistence type="predicted"/>
<gene>
    <name evidence="1" type="primary">RvY_11647-1</name>
    <name evidence="1" type="synonym">RvY_11647.1</name>
    <name evidence="1" type="ORF">RvY_11647</name>
</gene>
<protein>
    <submittedName>
        <fullName evidence="1">Uncharacterized protein</fullName>
    </submittedName>
</protein>